<keyword evidence="6 13" id="KW-0441">Lipid A biosynthesis</keyword>
<reference evidence="15 16" key="1">
    <citation type="submission" date="2019-03" db="EMBL/GenBank/DDBJ databases">
        <title>Genomic Encyclopedia of Type Strains, Phase IV (KMG-IV): sequencing the most valuable type-strain genomes for metagenomic binning, comparative biology and taxonomic classification.</title>
        <authorList>
            <person name="Goeker M."/>
        </authorList>
    </citation>
    <scope>NUCLEOTIDE SEQUENCE [LARGE SCALE GENOMIC DNA]</scope>
    <source>
        <strain evidence="15 16">DSM 100309</strain>
    </source>
</reference>
<evidence type="ECO:0000313" key="15">
    <source>
        <dbReference type="EMBL" id="TCV85352.1"/>
    </source>
</evidence>
<dbReference type="EMBL" id="SMCO01000009">
    <property type="protein sequence ID" value="TCV85352.1"/>
    <property type="molecule type" value="Genomic_DNA"/>
</dbReference>
<comment type="catalytic activity">
    <reaction evidence="13">
        <text>a lipid A disaccharide + ATP = a lipid IVA + ADP + H(+)</text>
        <dbReference type="Rhea" id="RHEA:67840"/>
        <dbReference type="ChEBI" id="CHEBI:15378"/>
        <dbReference type="ChEBI" id="CHEBI:30616"/>
        <dbReference type="ChEBI" id="CHEBI:176343"/>
        <dbReference type="ChEBI" id="CHEBI:176425"/>
        <dbReference type="ChEBI" id="CHEBI:456216"/>
        <dbReference type="EC" id="2.7.1.130"/>
    </reaction>
</comment>
<evidence type="ECO:0000256" key="7">
    <source>
        <dbReference type="ARBA" id="ARBA00022679"/>
    </source>
</evidence>
<evidence type="ECO:0000256" key="13">
    <source>
        <dbReference type="HAMAP-Rule" id="MF_00409"/>
    </source>
</evidence>
<evidence type="ECO:0000256" key="2">
    <source>
        <dbReference type="ARBA" id="ARBA00004870"/>
    </source>
</evidence>
<keyword evidence="14" id="KW-0812">Transmembrane</keyword>
<dbReference type="OrthoDB" id="9766423at2"/>
<evidence type="ECO:0000256" key="11">
    <source>
        <dbReference type="ARBA" id="ARBA00023098"/>
    </source>
</evidence>
<keyword evidence="9 13" id="KW-0418">Kinase</keyword>
<name>A0A4R3Y1N1_9PROT</name>
<keyword evidence="14" id="KW-1133">Transmembrane helix</keyword>
<evidence type="ECO:0000256" key="14">
    <source>
        <dbReference type="SAM" id="Phobius"/>
    </source>
</evidence>
<keyword evidence="11 13" id="KW-0443">Lipid metabolism</keyword>
<dbReference type="EC" id="2.7.1.130" evidence="3 13"/>
<dbReference type="NCBIfam" id="TIGR00682">
    <property type="entry name" value="lpxK"/>
    <property type="match status" value="1"/>
</dbReference>
<evidence type="ECO:0000256" key="1">
    <source>
        <dbReference type="ARBA" id="ARBA00002274"/>
    </source>
</evidence>
<dbReference type="UniPathway" id="UPA00359">
    <property type="reaction ID" value="UER00482"/>
</dbReference>
<feature type="binding site" evidence="13">
    <location>
        <begin position="61"/>
        <end position="68"/>
    </location>
    <ligand>
        <name>ATP</name>
        <dbReference type="ChEBI" id="CHEBI:30616"/>
    </ligand>
</feature>
<evidence type="ECO:0000313" key="16">
    <source>
        <dbReference type="Proteomes" id="UP000295367"/>
    </source>
</evidence>
<dbReference type="AlphaFoldDB" id="A0A4R3Y1N1"/>
<evidence type="ECO:0000256" key="4">
    <source>
        <dbReference type="ARBA" id="ARBA00016436"/>
    </source>
</evidence>
<dbReference type="GO" id="GO:0005886">
    <property type="term" value="C:plasma membrane"/>
    <property type="evidence" value="ECO:0007669"/>
    <property type="project" value="TreeGrafter"/>
</dbReference>
<evidence type="ECO:0000256" key="5">
    <source>
        <dbReference type="ARBA" id="ARBA00022516"/>
    </source>
</evidence>
<keyword evidence="8 13" id="KW-0547">Nucleotide-binding</keyword>
<dbReference type="InterPro" id="IPR003758">
    <property type="entry name" value="LpxK"/>
</dbReference>
<comment type="pathway">
    <text evidence="2 13">Glycolipid biosynthesis; lipid IV(A) biosynthesis; lipid IV(A) from (3R)-3-hydroxytetradecanoyl-[acyl-carrier-protein] and UDP-N-acetyl-alpha-D-glucosamine: step 6/6.</text>
</comment>
<evidence type="ECO:0000256" key="8">
    <source>
        <dbReference type="ARBA" id="ARBA00022741"/>
    </source>
</evidence>
<dbReference type="PANTHER" id="PTHR42724:SF1">
    <property type="entry name" value="TETRAACYLDISACCHARIDE 4'-KINASE, MITOCHONDRIAL-RELATED"/>
    <property type="match status" value="1"/>
</dbReference>
<comment type="similarity">
    <text evidence="13">Belongs to the LpxK family.</text>
</comment>
<dbReference type="Pfam" id="PF02606">
    <property type="entry name" value="LpxK"/>
    <property type="match status" value="1"/>
</dbReference>
<dbReference type="PANTHER" id="PTHR42724">
    <property type="entry name" value="TETRAACYLDISACCHARIDE 4'-KINASE"/>
    <property type="match status" value="1"/>
</dbReference>
<dbReference type="SUPFAM" id="SSF52540">
    <property type="entry name" value="P-loop containing nucleoside triphosphate hydrolases"/>
    <property type="match status" value="1"/>
</dbReference>
<proteinExistence type="inferred from homology"/>
<dbReference type="GO" id="GO:0009245">
    <property type="term" value="P:lipid A biosynthetic process"/>
    <property type="evidence" value="ECO:0007669"/>
    <property type="project" value="UniProtKB-UniRule"/>
</dbReference>
<dbReference type="Proteomes" id="UP000295367">
    <property type="component" value="Unassembled WGS sequence"/>
</dbReference>
<sequence length="335" mass="37448">MVIVENWIQKQWYKWSFWQLLLMPFSLVFWLLSGLRRVMYRVKLLRSYRVPVPVIVVGNISVGGTGKTPCVLWLVKYLQQQGWQPGIISRGYGGHVTRPLAVMPQGNPVELGDEPVLLARRSGCPVWVGRDRVAAAQALLESHPDCNVLVSDDGLQHYRLVRDVELAVVDGARLFGNRMLLPSGPLRESVSRLNTVDAVVVNQSETATGQIATNGQEFSMQLQGQVLYNLSHPAEQIDVKSLQGKQLHAVAGIGYPERFFTHLRQLGLLFEAHSFPDHYVYEKDDLCFQNSDAILMTEKDAVKCAGLGLENAWVLAVDAIIDPALGVKIIEKLRK</sequence>
<gene>
    <name evidence="13" type="primary">lpxK</name>
    <name evidence="15" type="ORF">EDC63_10923</name>
</gene>
<evidence type="ECO:0000256" key="9">
    <source>
        <dbReference type="ARBA" id="ARBA00022777"/>
    </source>
</evidence>
<dbReference type="GO" id="GO:0009244">
    <property type="term" value="P:lipopolysaccharide core region biosynthetic process"/>
    <property type="evidence" value="ECO:0007669"/>
    <property type="project" value="TreeGrafter"/>
</dbReference>
<keyword evidence="7 13" id="KW-0808">Transferase</keyword>
<protein>
    <recommendedName>
        <fullName evidence="4 13">Tetraacyldisaccharide 4'-kinase</fullName>
        <ecNumber evidence="3 13">2.7.1.130</ecNumber>
    </recommendedName>
    <alternativeName>
        <fullName evidence="12 13">Lipid A 4'-kinase</fullName>
    </alternativeName>
</protein>
<dbReference type="GO" id="GO:0005524">
    <property type="term" value="F:ATP binding"/>
    <property type="evidence" value="ECO:0007669"/>
    <property type="project" value="UniProtKB-UniRule"/>
</dbReference>
<accession>A0A4R3Y1N1</accession>
<dbReference type="HAMAP" id="MF_00409">
    <property type="entry name" value="LpxK"/>
    <property type="match status" value="1"/>
</dbReference>
<comment type="caution">
    <text evidence="15">The sequence shown here is derived from an EMBL/GenBank/DDBJ whole genome shotgun (WGS) entry which is preliminary data.</text>
</comment>
<keyword evidence="14" id="KW-0472">Membrane</keyword>
<feature type="transmembrane region" description="Helical" evidence="14">
    <location>
        <begin position="15"/>
        <end position="35"/>
    </location>
</feature>
<dbReference type="InterPro" id="IPR027417">
    <property type="entry name" value="P-loop_NTPase"/>
</dbReference>
<evidence type="ECO:0000256" key="6">
    <source>
        <dbReference type="ARBA" id="ARBA00022556"/>
    </source>
</evidence>
<organism evidence="15 16">
    <name type="scientific">Sulfurirhabdus autotrophica</name>
    <dbReference type="NCBI Taxonomy" id="1706046"/>
    <lineage>
        <taxon>Bacteria</taxon>
        <taxon>Pseudomonadati</taxon>
        <taxon>Pseudomonadota</taxon>
        <taxon>Betaproteobacteria</taxon>
        <taxon>Nitrosomonadales</taxon>
        <taxon>Sulfuricellaceae</taxon>
        <taxon>Sulfurirhabdus</taxon>
    </lineage>
</organism>
<comment type="function">
    <text evidence="1 13">Transfers the gamma-phosphate of ATP to the 4'-position of a tetraacyldisaccharide 1-phosphate intermediate (termed DS-1-P) to form tetraacyldisaccharide 1,4'-bis-phosphate (lipid IVA).</text>
</comment>
<keyword evidence="10 13" id="KW-0067">ATP-binding</keyword>
<evidence type="ECO:0000256" key="12">
    <source>
        <dbReference type="ARBA" id="ARBA00029757"/>
    </source>
</evidence>
<keyword evidence="16" id="KW-1185">Reference proteome</keyword>
<evidence type="ECO:0000256" key="10">
    <source>
        <dbReference type="ARBA" id="ARBA00022840"/>
    </source>
</evidence>
<dbReference type="GO" id="GO:0009029">
    <property type="term" value="F:lipid-A 4'-kinase activity"/>
    <property type="evidence" value="ECO:0007669"/>
    <property type="project" value="UniProtKB-UniRule"/>
</dbReference>
<evidence type="ECO:0000256" key="3">
    <source>
        <dbReference type="ARBA" id="ARBA00012071"/>
    </source>
</evidence>
<keyword evidence="5 13" id="KW-0444">Lipid biosynthesis</keyword>